<gene>
    <name evidence="21" type="primary">tkt</name>
    <name evidence="22" type="ORF">J4M89_06035</name>
    <name evidence="21" type="ORF">JIN94_00075</name>
    <name evidence="23" type="ORF">LXE91_30450</name>
</gene>
<dbReference type="RefSeq" id="WP_039370251.1">
    <property type="nucleotide sequence ID" value="NZ_AP018357.1"/>
</dbReference>
<evidence type="ECO:0000256" key="16">
    <source>
        <dbReference type="PIRSR" id="PIRSR605478-4"/>
    </source>
</evidence>
<evidence type="ECO:0000256" key="1">
    <source>
        <dbReference type="ARBA" id="ARBA00001913"/>
    </source>
</evidence>
<dbReference type="Pfam" id="PF02779">
    <property type="entry name" value="Transket_pyr"/>
    <property type="match status" value="1"/>
</dbReference>
<evidence type="ECO:0000256" key="2">
    <source>
        <dbReference type="ARBA" id="ARBA00001941"/>
    </source>
</evidence>
<dbReference type="Proteomes" id="UP001220209">
    <property type="component" value="Chromosome 2"/>
</dbReference>
<dbReference type="Gene3D" id="3.40.50.970">
    <property type="match status" value="2"/>
</dbReference>
<evidence type="ECO:0000313" key="22">
    <source>
        <dbReference type="EMBL" id="MBO1828937.1"/>
    </source>
</evidence>
<feature type="binding site" evidence="15">
    <location>
        <position position="277"/>
    </location>
    <ligand>
        <name>thiamine diphosphate</name>
        <dbReference type="ChEBI" id="CHEBI:58937"/>
    </ligand>
</feature>
<feature type="binding site" evidence="14">
    <location>
        <position position="277"/>
    </location>
    <ligand>
        <name>substrate</name>
    </ligand>
</feature>
<evidence type="ECO:0000313" key="25">
    <source>
        <dbReference type="Proteomes" id="UP000664048"/>
    </source>
</evidence>
<feature type="binding site" evidence="14">
    <location>
        <position position="399"/>
    </location>
    <ligand>
        <name>substrate</name>
    </ligand>
</feature>
<evidence type="ECO:0000256" key="18">
    <source>
        <dbReference type="RuleBase" id="RU004996"/>
    </source>
</evidence>
<feature type="binding site" evidence="15">
    <location>
        <position position="85"/>
    </location>
    <ligand>
        <name>thiamine diphosphate</name>
        <dbReference type="ChEBI" id="CHEBI:58937"/>
    </ligand>
</feature>
<feature type="domain" description="Transketolase-like pyrimidine-binding" evidence="20">
    <location>
        <begin position="369"/>
        <end position="540"/>
    </location>
</feature>
<dbReference type="InterPro" id="IPR020826">
    <property type="entry name" value="Transketolase_BS"/>
</dbReference>
<dbReference type="InterPro" id="IPR009014">
    <property type="entry name" value="Transketo_C/PFOR_II"/>
</dbReference>
<dbReference type="OrthoDB" id="8732661at2"/>
<feature type="binding site" evidence="14">
    <location>
        <position position="372"/>
    </location>
    <ligand>
        <name>substrate</name>
    </ligand>
</feature>
<keyword evidence="8 18" id="KW-0106">Calcium</keyword>
<feature type="site" description="Important for catalytic activity" evidence="17">
    <location>
        <position position="45"/>
    </location>
</feature>
<evidence type="ECO:0000256" key="5">
    <source>
        <dbReference type="ARBA" id="ARBA00013152"/>
    </source>
</evidence>
<feature type="binding site" evidence="15">
    <location>
        <position position="452"/>
    </location>
    <ligand>
        <name>thiamine diphosphate</name>
        <dbReference type="ChEBI" id="CHEBI:58937"/>
    </ligand>
</feature>
<feature type="binding site" evidence="15">
    <location>
        <position position="173"/>
    </location>
    <ligand>
        <name>thiamine diphosphate</name>
        <dbReference type="ChEBI" id="CHEBI:58937"/>
    </ligand>
</feature>
<feature type="binding site" evidence="15">
    <location>
        <begin position="134"/>
        <end position="136"/>
    </location>
    <ligand>
        <name>thiamine diphosphate</name>
        <dbReference type="ChEBI" id="CHEBI:58937"/>
    </ligand>
</feature>
<dbReference type="PANTHER" id="PTHR43522">
    <property type="entry name" value="TRANSKETOLASE"/>
    <property type="match status" value="1"/>
</dbReference>
<evidence type="ECO:0000256" key="19">
    <source>
        <dbReference type="SAM" id="MobiDB-lite"/>
    </source>
</evidence>
<evidence type="ECO:0000256" key="14">
    <source>
        <dbReference type="PIRSR" id="PIRSR605478-2"/>
    </source>
</evidence>
<keyword evidence="10 15" id="KW-0786">Thiamine pyrophosphate</keyword>
<feature type="region of interest" description="Disordered" evidence="19">
    <location>
        <begin position="1"/>
        <end position="20"/>
    </location>
</feature>
<keyword evidence="25" id="KW-1185">Reference proteome</keyword>
<evidence type="ECO:0000256" key="15">
    <source>
        <dbReference type="PIRSR" id="PIRSR605478-3"/>
    </source>
</evidence>
<dbReference type="InterPro" id="IPR049557">
    <property type="entry name" value="Transketolase_CS"/>
</dbReference>
<dbReference type="Proteomes" id="UP000664048">
    <property type="component" value="Unassembled WGS sequence"/>
</dbReference>
<dbReference type="InterPro" id="IPR055152">
    <property type="entry name" value="Transketolase-like_C_2"/>
</dbReference>
<reference evidence="22 25" key="2">
    <citation type="submission" date="2021-03" db="EMBL/GenBank/DDBJ databases">
        <title>Clinical course, treatment and visual outcome of an outbreak of Burkholderia contaminans endophthalmitis following cataract surgery.</title>
        <authorList>
            <person name="Lind C."/>
            <person name="Olsen K."/>
            <person name="Angelsen N.K."/>
            <person name="Krefting E.A."/>
            <person name="Fossen K."/>
            <person name="Gravningen K."/>
            <person name="Depoorter E."/>
            <person name="Vandamme P."/>
            <person name="Bertelsen G."/>
        </authorList>
    </citation>
    <scope>NUCLEOTIDE SEQUENCE [LARGE SCALE GENOMIC DNA]</scope>
    <source>
        <strain evidence="22 25">51242556</strain>
    </source>
</reference>
<dbReference type="EMBL" id="CP090641">
    <property type="protein sequence ID" value="WFN20250.1"/>
    <property type="molecule type" value="Genomic_DNA"/>
</dbReference>
<dbReference type="SMART" id="SM00861">
    <property type="entry name" value="Transket_pyr"/>
    <property type="match status" value="1"/>
</dbReference>
<feature type="binding site" evidence="14">
    <location>
        <position position="476"/>
    </location>
    <ligand>
        <name>substrate</name>
    </ligand>
</feature>
<comment type="cofactor">
    <cofactor evidence="2">
        <name>Co(2+)</name>
        <dbReference type="ChEBI" id="CHEBI:48828"/>
    </cofactor>
</comment>
<protein>
    <recommendedName>
        <fullName evidence="5 12">Transketolase</fullName>
        <ecNumber evidence="5 12">2.2.1.1</ecNumber>
    </recommendedName>
</protein>
<dbReference type="EMBL" id="JAGEMX010000001">
    <property type="protein sequence ID" value="MBO1828937.1"/>
    <property type="molecule type" value="Genomic_DNA"/>
</dbReference>
<dbReference type="FunFam" id="3.40.50.920:FF:000003">
    <property type="entry name" value="Transketolase"/>
    <property type="match status" value="1"/>
</dbReference>
<evidence type="ECO:0000256" key="7">
    <source>
        <dbReference type="ARBA" id="ARBA00022723"/>
    </source>
</evidence>
<dbReference type="AlphaFoldDB" id="A0A1E3FN65"/>
<evidence type="ECO:0000256" key="11">
    <source>
        <dbReference type="ARBA" id="ARBA00049473"/>
    </source>
</evidence>
<feature type="active site" description="Proton donor" evidence="13">
    <location>
        <position position="426"/>
    </location>
</feature>
<evidence type="ECO:0000313" key="23">
    <source>
        <dbReference type="EMBL" id="WFN20250.1"/>
    </source>
</evidence>
<dbReference type="NCBIfam" id="TIGR00232">
    <property type="entry name" value="tktlase_bact"/>
    <property type="match status" value="1"/>
</dbReference>
<reference evidence="21" key="1">
    <citation type="submission" date="2021-01" db="EMBL/GenBank/DDBJ databases">
        <title>Outbreak of Burkholderia contaminns endophthalmitis traced to a clinical ventilation system.</title>
        <authorList>
            <person name="Lipuma J."/>
            <person name="Spilker T."/>
            <person name="Kratholm J."/>
        </authorList>
    </citation>
    <scope>NUCLEOTIDE SEQUENCE</scope>
    <source>
        <strain evidence="21">HI4954</strain>
    </source>
</reference>
<dbReference type="SUPFAM" id="SSF52518">
    <property type="entry name" value="Thiamin diphosphate-binding fold (THDP-binding)"/>
    <property type="match status" value="2"/>
</dbReference>
<dbReference type="CDD" id="cd07033">
    <property type="entry name" value="TPP_PYR_DXS_TK_like"/>
    <property type="match status" value="1"/>
</dbReference>
<dbReference type="GO" id="GO:0005829">
    <property type="term" value="C:cytosol"/>
    <property type="evidence" value="ECO:0007669"/>
    <property type="project" value="TreeGrafter"/>
</dbReference>
<comment type="subunit">
    <text evidence="4 18">Homodimer.</text>
</comment>
<evidence type="ECO:0000256" key="17">
    <source>
        <dbReference type="PIRSR" id="PIRSR605478-5"/>
    </source>
</evidence>
<dbReference type="InterPro" id="IPR029061">
    <property type="entry name" value="THDP-binding"/>
</dbReference>
<dbReference type="FunFam" id="3.40.50.970:FF:000003">
    <property type="entry name" value="Transketolase"/>
    <property type="match status" value="1"/>
</dbReference>
<proteinExistence type="inferred from homology"/>
<evidence type="ECO:0000256" key="8">
    <source>
        <dbReference type="ARBA" id="ARBA00022837"/>
    </source>
</evidence>
<dbReference type="GO" id="GO:0004802">
    <property type="term" value="F:transketolase activity"/>
    <property type="evidence" value="ECO:0007669"/>
    <property type="project" value="UniProtKB-UniRule"/>
</dbReference>
<dbReference type="Pfam" id="PF22613">
    <property type="entry name" value="Transketolase_C_1"/>
    <property type="match status" value="1"/>
</dbReference>
<feature type="site" description="Important for catalytic activity" evidence="17">
    <location>
        <position position="277"/>
    </location>
</feature>
<dbReference type="PANTHER" id="PTHR43522:SF2">
    <property type="entry name" value="TRANSKETOLASE 1-RELATED"/>
    <property type="match status" value="1"/>
</dbReference>
<comment type="catalytic activity">
    <reaction evidence="11 18">
        <text>D-sedoheptulose 7-phosphate + D-glyceraldehyde 3-phosphate = aldehydo-D-ribose 5-phosphate + D-xylulose 5-phosphate</text>
        <dbReference type="Rhea" id="RHEA:10508"/>
        <dbReference type="ChEBI" id="CHEBI:57483"/>
        <dbReference type="ChEBI" id="CHEBI:57737"/>
        <dbReference type="ChEBI" id="CHEBI:58273"/>
        <dbReference type="ChEBI" id="CHEBI:59776"/>
        <dbReference type="EC" id="2.2.1.1"/>
    </reaction>
</comment>
<evidence type="ECO:0000256" key="10">
    <source>
        <dbReference type="ARBA" id="ARBA00023052"/>
    </source>
</evidence>
<dbReference type="GO" id="GO:0046872">
    <property type="term" value="F:metal ion binding"/>
    <property type="evidence" value="ECO:0007669"/>
    <property type="project" value="UniProtKB-KW"/>
</dbReference>
<comment type="cofactor">
    <cofactor evidence="18">
        <name>Mg(2+)</name>
        <dbReference type="ChEBI" id="CHEBI:18420"/>
    </cofactor>
    <cofactor evidence="18">
        <name>Ca(2+)</name>
        <dbReference type="ChEBI" id="CHEBI:29108"/>
    </cofactor>
    <cofactor evidence="18">
        <name>Mn(2+)</name>
        <dbReference type="ChEBI" id="CHEBI:29035"/>
    </cofactor>
    <cofactor evidence="18">
        <name>Co(2+)</name>
        <dbReference type="ChEBI" id="CHEBI:48828"/>
    </cofactor>
    <text evidence="18">Binds 1 Mg(2+) ion per subunit. Can also utilize other divalent metal cations, such as Ca(2+), Mn(2+) and Co(2+).</text>
</comment>
<comment type="function">
    <text evidence="18">Catalyzes the transfer of a two-carbon ketol group from a ketose donor to an aldose acceptor, via a covalent intermediate with the cofactor thiamine pyrophosphate.</text>
</comment>
<keyword evidence="7 16" id="KW-0479">Metal-binding</keyword>
<dbReference type="EC" id="2.2.1.1" evidence="5 12"/>
<dbReference type="GO" id="GO:0009052">
    <property type="term" value="P:pentose-phosphate shunt, non-oxidative branch"/>
    <property type="evidence" value="ECO:0007669"/>
    <property type="project" value="UniProtKB-ARBA"/>
</dbReference>
<dbReference type="Pfam" id="PF00456">
    <property type="entry name" value="Transketolase_N"/>
    <property type="match status" value="1"/>
</dbReference>
<dbReference type="Gene3D" id="3.40.50.920">
    <property type="match status" value="1"/>
</dbReference>
<dbReference type="PROSITE" id="PS00801">
    <property type="entry name" value="TRANSKETOLASE_1"/>
    <property type="match status" value="1"/>
</dbReference>
<feature type="binding site" evidence="15">
    <location>
        <position position="202"/>
    </location>
    <ligand>
        <name>thiamine diphosphate</name>
        <dbReference type="ChEBI" id="CHEBI:58937"/>
    </ligand>
</feature>
<dbReference type="InterPro" id="IPR005474">
    <property type="entry name" value="Transketolase_N"/>
</dbReference>
<feature type="binding site" evidence="14">
    <location>
        <position position="535"/>
    </location>
    <ligand>
        <name>substrate</name>
    </ligand>
</feature>
<comment type="similarity">
    <text evidence="3 18">Belongs to the transketolase family.</text>
</comment>
<dbReference type="GeneID" id="93189757"/>
<evidence type="ECO:0000256" key="6">
    <source>
        <dbReference type="ARBA" id="ARBA00022679"/>
    </source>
</evidence>
<evidence type="ECO:0000313" key="26">
    <source>
        <dbReference type="Proteomes" id="UP001220209"/>
    </source>
</evidence>
<dbReference type="EMBL" id="JAENIB010000001">
    <property type="protein sequence ID" value="MBK1928268.1"/>
    <property type="molecule type" value="Genomic_DNA"/>
</dbReference>
<evidence type="ECO:0000313" key="21">
    <source>
        <dbReference type="EMBL" id="MBK1928268.1"/>
    </source>
</evidence>
<dbReference type="SUPFAM" id="SSF52922">
    <property type="entry name" value="TK C-terminal domain-like"/>
    <property type="match status" value="1"/>
</dbReference>
<evidence type="ECO:0000256" key="13">
    <source>
        <dbReference type="PIRSR" id="PIRSR605478-1"/>
    </source>
</evidence>
<evidence type="ECO:0000313" key="24">
    <source>
        <dbReference type="Proteomes" id="UP000611459"/>
    </source>
</evidence>
<evidence type="ECO:0000259" key="20">
    <source>
        <dbReference type="SMART" id="SM00861"/>
    </source>
</evidence>
<reference evidence="23 26" key="3">
    <citation type="submission" date="2021-12" db="EMBL/GenBank/DDBJ databases">
        <title>Genomic and phenotypic characterization of three Burkholderia contaminans isolates recovered from different sources.</title>
        <authorList>
            <person name="Lopez De Volder A."/>
            <person name="Fan Y."/>
            <person name="Nunvar J."/>
            <person name="Herrera T."/>
            <person name="Timp W."/>
            <person name="Degrossi J."/>
        </authorList>
    </citation>
    <scope>NUCLEOTIDE SEQUENCE [LARGE SCALE GENOMIC DNA]</scope>
    <source>
        <strain evidence="23 26">LMG 23361</strain>
    </source>
</reference>
<dbReference type="Proteomes" id="UP000611459">
    <property type="component" value="Unassembled WGS sequence"/>
</dbReference>
<dbReference type="InterPro" id="IPR033247">
    <property type="entry name" value="Transketolase_fam"/>
</dbReference>
<evidence type="ECO:0000256" key="12">
    <source>
        <dbReference type="NCBIfam" id="TIGR00232"/>
    </source>
</evidence>
<feature type="binding site" evidence="16">
    <location>
        <position position="202"/>
    </location>
    <ligand>
        <name>Mg(2+)</name>
        <dbReference type="ChEBI" id="CHEBI:18420"/>
    </ligand>
</feature>
<name>A0A1E3FN65_9BURK</name>
<evidence type="ECO:0000256" key="9">
    <source>
        <dbReference type="ARBA" id="ARBA00022842"/>
    </source>
</evidence>
<evidence type="ECO:0000256" key="3">
    <source>
        <dbReference type="ARBA" id="ARBA00007131"/>
    </source>
</evidence>
<keyword evidence="6 18" id="KW-0808">Transferase</keyword>
<feature type="binding site" evidence="14">
    <location>
        <position position="484"/>
    </location>
    <ligand>
        <name>substrate</name>
    </ligand>
</feature>
<keyword evidence="9 16" id="KW-0460">Magnesium</keyword>
<sequence>MSDPTAHSRATPKAVPPPRDPHLRALANCIRFLAMDAVQKANSGHPGAPMGLADVATVLFKEFMQFDASAPHWIDRDRLVLSNGHASMLLYSLLYLTGYSDMTLDEIKRFRQVGSKTPGHPEYSHAEGIELTTGPLGQGLAESVGMALAERIMNAHFGDDLVDHYTYVFLGDGCLMEGISHEAISLAGHLRLGRLIAFWDNNSISIDGATSLAVSDNEIERFHAAGWRVLEIDGHDTDAIRRAIETARTTNDRPTLIACRTIIGFGFPTKAGTERAHSDAPGEDEIAGARQTLDWHSPPFEIPDDLLKAWREIGARGRNTRLAWEERVGRAPQALRTEFERRNAGKLPDDWKQAIAAARQAFIASRSEMATRKASGEVLDRLFDAIPELLGGSADLTVSNNTKTKNQIAIEPGQFKGSYLHYGVREHGMAAAMNGIALHGGLIPYGGTFLCFSDYCRPAIRLSAMMRVRSIFVMTHDSIGLGEDGPTHQPVEHLAALRAIPQLAVYRPADPIEAAECWELILEQPRRAALLALSRQPVPLVRNEPGNDNESARGAYILRKADGGPRRLTLLATGSEVHLAVQARDILQKEGVPTTVVSMPCRLLFEEQPRDYQEAVLGASPARVAVEAAVELGWERYIGPKGRFVGMHSFGESGKINDVYEKFDITVEAIVRAARDVLRDNGMH</sequence>
<feature type="binding site" evidence="16">
    <location>
        <position position="204"/>
    </location>
    <ligand>
        <name>Mg(2+)</name>
        <dbReference type="ChEBI" id="CHEBI:18420"/>
    </ligand>
</feature>
<feature type="binding site" evidence="14">
    <location>
        <position position="488"/>
    </location>
    <ligand>
        <name>substrate</name>
    </ligand>
</feature>
<dbReference type="InterPro" id="IPR005478">
    <property type="entry name" value="Transketolase_bac-like"/>
</dbReference>
<dbReference type="PROSITE" id="PS00802">
    <property type="entry name" value="TRANSKETOLASE_2"/>
    <property type="match status" value="1"/>
</dbReference>
<evidence type="ECO:0000256" key="4">
    <source>
        <dbReference type="ARBA" id="ARBA00011738"/>
    </source>
</evidence>
<comment type="cofactor">
    <cofactor evidence="15">
        <name>thiamine diphosphate</name>
        <dbReference type="ChEBI" id="CHEBI:58937"/>
    </cofactor>
    <text evidence="15">Binds 1 thiamine pyrophosphate per subunit. During the reaction, the substrate forms a covalent intermediate with the cofactor.</text>
</comment>
<accession>A0A1E3FN65</accession>
<dbReference type="FunFam" id="3.40.50.970:FF:000004">
    <property type="entry name" value="Transketolase"/>
    <property type="match status" value="1"/>
</dbReference>
<organism evidence="21 24">
    <name type="scientific">Burkholderia contaminans</name>
    <dbReference type="NCBI Taxonomy" id="488447"/>
    <lineage>
        <taxon>Bacteria</taxon>
        <taxon>Pseudomonadati</taxon>
        <taxon>Pseudomonadota</taxon>
        <taxon>Betaproteobacteria</taxon>
        <taxon>Burkholderiales</taxon>
        <taxon>Burkholderiaceae</taxon>
        <taxon>Burkholderia</taxon>
        <taxon>Burkholderia cepacia complex</taxon>
    </lineage>
</organism>
<comment type="cofactor">
    <cofactor evidence="16">
        <name>Mg(2+)</name>
        <dbReference type="ChEBI" id="CHEBI:18420"/>
    </cofactor>
    <text evidence="16">Binds 1 Mg(2+) ion per subunit. Can also utilize other divalent metal cations, such as Ca(2+), Mn(2+) and Co(2+).</text>
</comment>
<dbReference type="CDD" id="cd02012">
    <property type="entry name" value="TPP_TK"/>
    <property type="match status" value="1"/>
</dbReference>
<dbReference type="InterPro" id="IPR005475">
    <property type="entry name" value="Transketolase-like_Pyr-bd"/>
</dbReference>
<feature type="binding site" evidence="16">
    <location>
        <position position="172"/>
    </location>
    <ligand>
        <name>Mg(2+)</name>
        <dbReference type="ChEBI" id="CHEBI:18420"/>
    </ligand>
</feature>
<feature type="binding site" evidence="14">
    <location>
        <position position="45"/>
    </location>
    <ligand>
        <name>substrate</name>
    </ligand>
</feature>
<comment type="cofactor">
    <cofactor evidence="1">
        <name>Ca(2+)</name>
        <dbReference type="ChEBI" id="CHEBI:29108"/>
    </cofactor>
</comment>